<dbReference type="RefSeq" id="WP_014271285.1">
    <property type="nucleotide sequence ID" value="NC_016633.1"/>
</dbReference>
<dbReference type="OrthoDB" id="371047at2"/>
<dbReference type="HOGENOM" id="CLU_2095302_0_0_12"/>
<accession>G8QVD0</accession>
<dbReference type="Proteomes" id="UP000005632">
    <property type="component" value="Chromosome"/>
</dbReference>
<name>G8QVD0_SPHPG</name>
<protein>
    <submittedName>
        <fullName evidence="1">Uncharacterized protein</fullName>
    </submittedName>
</protein>
<reference evidence="1 2" key="1">
    <citation type="submission" date="2011-11" db="EMBL/GenBank/DDBJ databases">
        <title>Complete sequence of Spirochaeta sp. grapes.</title>
        <authorList>
            <consortium name="US DOE Joint Genome Institute"/>
            <person name="Lucas S."/>
            <person name="Han J."/>
            <person name="Lapidus A."/>
            <person name="Cheng J.-F."/>
            <person name="Goodwin L."/>
            <person name="Pitluck S."/>
            <person name="Peters L."/>
            <person name="Ovchinnikova G."/>
            <person name="Munk A.C."/>
            <person name="Detter J.C."/>
            <person name="Han C."/>
            <person name="Tapia R."/>
            <person name="Land M."/>
            <person name="Hauser L."/>
            <person name="Kyrpides N."/>
            <person name="Ivanova N."/>
            <person name="Pagani I."/>
            <person name="Ritalahtilisa K."/>
            <person name="Loeffler F."/>
            <person name="Woyke T."/>
        </authorList>
    </citation>
    <scope>NUCLEOTIDE SEQUENCE [LARGE SCALE GENOMIC DNA]</scope>
    <source>
        <strain evidence="2">ATCC BAA-1885 / DSM 22778 / Grapes</strain>
    </source>
</reference>
<dbReference type="EMBL" id="CP003155">
    <property type="protein sequence ID" value="AEV30445.1"/>
    <property type="molecule type" value="Genomic_DNA"/>
</dbReference>
<organism evidence="1 2">
    <name type="scientific">Sphaerochaeta pleomorpha (strain ATCC BAA-1885 / DSM 22778 / Grapes)</name>
    <dbReference type="NCBI Taxonomy" id="158190"/>
    <lineage>
        <taxon>Bacteria</taxon>
        <taxon>Pseudomonadati</taxon>
        <taxon>Spirochaetota</taxon>
        <taxon>Spirochaetia</taxon>
        <taxon>Spirochaetales</taxon>
        <taxon>Sphaerochaetaceae</taxon>
        <taxon>Sphaerochaeta</taxon>
    </lineage>
</organism>
<gene>
    <name evidence="1" type="ordered locus">SpiGrapes_2687</name>
</gene>
<dbReference type="AlphaFoldDB" id="G8QVD0"/>
<evidence type="ECO:0000313" key="1">
    <source>
        <dbReference type="EMBL" id="AEV30445.1"/>
    </source>
</evidence>
<dbReference type="eggNOG" id="ENOG5033I1S">
    <property type="taxonomic scope" value="Bacteria"/>
</dbReference>
<keyword evidence="2" id="KW-1185">Reference proteome</keyword>
<evidence type="ECO:0000313" key="2">
    <source>
        <dbReference type="Proteomes" id="UP000005632"/>
    </source>
</evidence>
<sequence length="116" mass="13535">MKELRKDYESLPEDVSPEQVETTAAALERRKFSPVLILDVPNFNRLTKQDMLNEYDRVQALPSTSRELKMVLAIENPEQVKEKHLVLLLNQYLLLCGLRKNEASAWDVINEMYEDD</sequence>
<proteinExistence type="predicted"/>
<dbReference type="KEGG" id="sgp:SpiGrapes_2687"/>